<dbReference type="InterPro" id="IPR044946">
    <property type="entry name" value="Restrct_endonuc_typeI_TRD_sf"/>
</dbReference>
<dbReference type="InterPro" id="IPR000055">
    <property type="entry name" value="Restrct_endonuc_typeI_TRD"/>
</dbReference>
<keyword evidence="3" id="KW-0238">DNA-binding</keyword>
<evidence type="ECO:0000256" key="2">
    <source>
        <dbReference type="ARBA" id="ARBA00022747"/>
    </source>
</evidence>
<feature type="domain" description="Type I restriction modification DNA specificity" evidence="4">
    <location>
        <begin position="25"/>
        <end position="204"/>
    </location>
</feature>
<dbReference type="GO" id="GO:0003677">
    <property type="term" value="F:DNA binding"/>
    <property type="evidence" value="ECO:0007669"/>
    <property type="project" value="UniProtKB-KW"/>
</dbReference>
<dbReference type="CDD" id="cd17294">
    <property type="entry name" value="RMtype1_S_MmaC7ORF19P_TRD1-CR1_like"/>
    <property type="match status" value="1"/>
</dbReference>
<protein>
    <submittedName>
        <fullName evidence="5">Restriction endonuclease subunit S</fullName>
    </submittedName>
</protein>
<keyword evidence="5" id="KW-0255">Endonuclease</keyword>
<dbReference type="InterPro" id="IPR052021">
    <property type="entry name" value="Type-I_RS_S_subunit"/>
</dbReference>
<gene>
    <name evidence="5" type="ORF">HJQ60_003922</name>
</gene>
<reference evidence="5" key="2">
    <citation type="submission" date="2020-03" db="EMBL/GenBank/DDBJ databases">
        <authorList>
            <consortium name="NCBI Pathogen Detection Project"/>
        </authorList>
    </citation>
    <scope>NUCLEOTIDE SEQUENCE</scope>
    <source>
        <strain evidence="5">AMC_487</strain>
    </source>
</reference>
<name>A0A234UN45_ECOLX</name>
<dbReference type="Gene3D" id="3.90.220.20">
    <property type="entry name" value="DNA methylase specificity domains"/>
    <property type="match status" value="2"/>
</dbReference>
<dbReference type="RefSeq" id="WP_000907912.1">
    <property type="nucleotide sequence ID" value="NZ_BFIP01000072.1"/>
</dbReference>
<dbReference type="Proteomes" id="UP000845800">
    <property type="component" value="Unassembled WGS sequence"/>
</dbReference>
<comment type="similarity">
    <text evidence="1">Belongs to the type-I restriction system S methylase family.</text>
</comment>
<dbReference type="Gene3D" id="1.10.287.1120">
    <property type="entry name" value="Bipartite methylase S protein"/>
    <property type="match status" value="1"/>
</dbReference>
<accession>A0A234UN45</accession>
<keyword evidence="5" id="KW-0378">Hydrolase</keyword>
<dbReference type="GO" id="GO:0009307">
    <property type="term" value="P:DNA restriction-modification system"/>
    <property type="evidence" value="ECO:0007669"/>
    <property type="project" value="UniProtKB-KW"/>
</dbReference>
<evidence type="ECO:0000259" key="4">
    <source>
        <dbReference type="Pfam" id="PF01420"/>
    </source>
</evidence>
<dbReference type="PANTHER" id="PTHR30408">
    <property type="entry name" value="TYPE-1 RESTRICTION ENZYME ECOKI SPECIFICITY PROTEIN"/>
    <property type="match status" value="1"/>
</dbReference>
<dbReference type="PANTHER" id="PTHR30408:SF12">
    <property type="entry name" value="TYPE I RESTRICTION ENZYME MJAVIII SPECIFICITY SUBUNIT"/>
    <property type="match status" value="1"/>
</dbReference>
<keyword evidence="2" id="KW-0680">Restriction system</keyword>
<evidence type="ECO:0000313" key="5">
    <source>
        <dbReference type="EMBL" id="HAI5333883.1"/>
    </source>
</evidence>
<dbReference type="AlphaFoldDB" id="A0A234UN45"/>
<keyword evidence="5" id="KW-0540">Nuclease</keyword>
<proteinExistence type="inferred from homology"/>
<evidence type="ECO:0000256" key="1">
    <source>
        <dbReference type="ARBA" id="ARBA00010923"/>
    </source>
</evidence>
<dbReference type="GO" id="GO:0004519">
    <property type="term" value="F:endonuclease activity"/>
    <property type="evidence" value="ECO:0007669"/>
    <property type="project" value="UniProtKB-KW"/>
</dbReference>
<dbReference type="EMBL" id="DABERK010000025">
    <property type="protein sequence ID" value="HAI5333883.1"/>
    <property type="molecule type" value="Genomic_DNA"/>
</dbReference>
<evidence type="ECO:0000256" key="3">
    <source>
        <dbReference type="ARBA" id="ARBA00023125"/>
    </source>
</evidence>
<comment type="caution">
    <text evidence="5">The sequence shown here is derived from an EMBL/GenBank/DDBJ whole genome shotgun (WGS) entry which is preliminary data.</text>
</comment>
<sequence length="467" mass="51806">MAGLNKYQAYPEYRDSGMEWCNELPLNWKKTKLRWLSNIFAGGTPSKNVIDYWENGTVPWISSGAVNQGYIVEPSTYISNAALENSSAKWIPKGALVVALAGQGKTKGMVAQLGINTTCNQSMAAIVLYKKNQSRYIFWWLISNYQNIRNMAGGDLRDGLNLELLGDIQCPKPRNDESSKIALFLDHETAKIDDLIEKQQQLIELLKEKRQAVISHAVTKGLNPDVPMKDSGLTGLGEAPSHWFKSKLANTGDETKGCFVNGPFGSDLLASELKEEGVPVVYIRDIKATGYNRKSTVYVTHQKAQQLEICKLSSNDVIFSKVGDPPGEACVYPKNEPDAVITQDVMRVRVNKKTFNAHFIAYLLNSNFGRQTINNISIEGTRKRVSLGDFKTTKFIFPPLGEAQSIVNALNEKCAQIDLIIFKTNQAIMLIQERRTALISAAVTGKIDLRNWTAPIPEAETPTEVSA</sequence>
<dbReference type="SUPFAM" id="SSF116734">
    <property type="entry name" value="DNA methylase specificity domain"/>
    <property type="match status" value="2"/>
</dbReference>
<organism evidence="5">
    <name type="scientific">Escherichia coli</name>
    <dbReference type="NCBI Taxonomy" id="562"/>
    <lineage>
        <taxon>Bacteria</taxon>
        <taxon>Pseudomonadati</taxon>
        <taxon>Pseudomonadota</taxon>
        <taxon>Gammaproteobacteria</taxon>
        <taxon>Enterobacterales</taxon>
        <taxon>Enterobacteriaceae</taxon>
        <taxon>Escherichia</taxon>
    </lineage>
</organism>
<reference evidence="5" key="1">
    <citation type="journal article" date="2018" name="Genome Biol.">
        <title>SKESA: strategic k-mer extension for scrupulous assemblies.</title>
        <authorList>
            <person name="Souvorov A."/>
            <person name="Agarwala R."/>
            <person name="Lipman D.J."/>
        </authorList>
    </citation>
    <scope>NUCLEOTIDE SEQUENCE [LARGE SCALE GENOMIC DNA]</scope>
    <source>
        <strain evidence="5">AMC_487</strain>
    </source>
</reference>
<dbReference type="Pfam" id="PF01420">
    <property type="entry name" value="Methylase_S"/>
    <property type="match status" value="2"/>
</dbReference>
<feature type="domain" description="Type I restriction modification DNA specificity" evidence="4">
    <location>
        <begin position="289"/>
        <end position="421"/>
    </location>
</feature>